<dbReference type="PANTHER" id="PTHR46564">
    <property type="entry name" value="TRANSPOSASE"/>
    <property type="match status" value="1"/>
</dbReference>
<dbReference type="CDD" id="cd22744">
    <property type="entry name" value="OTU"/>
    <property type="match status" value="1"/>
</dbReference>
<feature type="compositionally biased region" description="Basic and acidic residues" evidence="1">
    <location>
        <begin position="420"/>
        <end position="446"/>
    </location>
</feature>
<dbReference type="Proteomes" id="UP000324800">
    <property type="component" value="Unassembled WGS sequence"/>
</dbReference>
<dbReference type="InterPro" id="IPR038717">
    <property type="entry name" value="Tc1-like_DDE_dom"/>
</dbReference>
<reference evidence="3 4" key="1">
    <citation type="submission" date="2019-03" db="EMBL/GenBank/DDBJ databases">
        <title>Single cell metagenomics reveals metabolic interactions within the superorganism composed of flagellate Streblomastix strix and complex community of Bacteroidetes bacteria on its surface.</title>
        <authorList>
            <person name="Treitli S.C."/>
            <person name="Kolisko M."/>
            <person name="Husnik F."/>
            <person name="Keeling P."/>
            <person name="Hampl V."/>
        </authorList>
    </citation>
    <scope>NUCLEOTIDE SEQUENCE [LARGE SCALE GENOMIC DNA]</scope>
    <source>
        <strain evidence="3">ST1C</strain>
    </source>
</reference>
<accession>A0A5J4UNN2</accession>
<dbReference type="Gene3D" id="3.30.420.10">
    <property type="entry name" value="Ribonuclease H-like superfamily/Ribonuclease H"/>
    <property type="match status" value="1"/>
</dbReference>
<feature type="domain" description="Tc1-like transposase DDE" evidence="2">
    <location>
        <begin position="191"/>
        <end position="308"/>
    </location>
</feature>
<protein>
    <recommendedName>
        <fullName evidence="2">Tc1-like transposase DDE domain-containing protein</fullName>
    </recommendedName>
</protein>
<name>A0A5J4UNN2_9EUKA</name>
<comment type="caution">
    <text evidence="3">The sequence shown here is derived from an EMBL/GenBank/DDBJ whole genome shotgun (WGS) entry which is preliminary data.</text>
</comment>
<dbReference type="OrthoDB" id="2449121at2759"/>
<feature type="compositionally biased region" description="Basic residues" evidence="1">
    <location>
        <begin position="447"/>
        <end position="466"/>
    </location>
</feature>
<evidence type="ECO:0000259" key="2">
    <source>
        <dbReference type="Pfam" id="PF13358"/>
    </source>
</evidence>
<dbReference type="Pfam" id="PF13358">
    <property type="entry name" value="DDE_3"/>
    <property type="match status" value="1"/>
</dbReference>
<proteinExistence type="predicted"/>
<dbReference type="SUPFAM" id="SSF53098">
    <property type="entry name" value="Ribonuclease H-like"/>
    <property type="match status" value="1"/>
</dbReference>
<dbReference type="AlphaFoldDB" id="A0A5J4UNN2"/>
<dbReference type="GO" id="GO:0003676">
    <property type="term" value="F:nucleic acid binding"/>
    <property type="evidence" value="ECO:0007669"/>
    <property type="project" value="InterPro"/>
</dbReference>
<feature type="region of interest" description="Disordered" evidence="1">
    <location>
        <begin position="401"/>
        <end position="499"/>
    </location>
</feature>
<evidence type="ECO:0000256" key="1">
    <source>
        <dbReference type="SAM" id="MobiDB-lite"/>
    </source>
</evidence>
<organism evidence="3 4">
    <name type="scientific">Streblomastix strix</name>
    <dbReference type="NCBI Taxonomy" id="222440"/>
    <lineage>
        <taxon>Eukaryota</taxon>
        <taxon>Metamonada</taxon>
        <taxon>Preaxostyla</taxon>
        <taxon>Oxymonadida</taxon>
        <taxon>Streblomastigidae</taxon>
        <taxon>Streblomastix</taxon>
    </lineage>
</organism>
<evidence type="ECO:0000313" key="3">
    <source>
        <dbReference type="EMBL" id="KAA6371672.1"/>
    </source>
</evidence>
<dbReference type="EMBL" id="SNRW01014255">
    <property type="protein sequence ID" value="KAA6371672.1"/>
    <property type="molecule type" value="Genomic_DNA"/>
</dbReference>
<dbReference type="PANTHER" id="PTHR46564:SF1">
    <property type="entry name" value="TRANSPOSASE"/>
    <property type="match status" value="1"/>
</dbReference>
<dbReference type="InterPro" id="IPR036397">
    <property type="entry name" value="RNaseH_sf"/>
</dbReference>
<gene>
    <name evidence="3" type="ORF">EZS28_032801</name>
</gene>
<evidence type="ECO:0000313" key="4">
    <source>
        <dbReference type="Proteomes" id="UP000324800"/>
    </source>
</evidence>
<dbReference type="InterPro" id="IPR012337">
    <property type="entry name" value="RNaseH-like_sf"/>
</dbReference>
<sequence length="614" mass="70502">MNSDVIKANLVSSDSAIQSLLEQRLDSIIPCESLPEKSIGLSTPAKHAIIQMAQTRKRGRPENPKVPKIQKLNKDGTEKKEYTMLTDEQEDNLRAMAKIEHTTVEDIIAVFNVSRRNNKNIIDRQGKKIKKGGEVYRIFTPDIRMIKQEFPQFTLKKLEIHELARNDQEILAKRVDYILQHRVLKVTGTHLIYIDETGFLLTEMRSRGRAPIGESAITYAFVVIQTTFVHGNVDSTIFCVFITSLLQTFQQFGIKKATAVMDNCPIHKTDAVLKLCKEANINIQYTPHYTCELNPIELVFGFFKHRVNVPVDISSPSAIVPFLDAALRTVTQEEVASCINFVEEFVFPLAERKEQLSKNLAISHIKEKIASLEDISKIGNMMVFIEDFNDDNEIVAVAEEENAQTEQEEIGNIGSDNENSQDKTENNDNEKINKNSDGEIKSLNQKDKKKRKRQTMKKKKKKKKKSGNTMRKKDEREQSSQSENEEEYLQNEQTSGNDEIDQSDLELNAIEDNQSDKSENYIDNQKKKFVQNEKQLDIEFLRLTAISNNRILNEEIDGDGACLFNSIADLPDEDPFELRQSSVDQMKKNPELHEDIKFERNKFLCRRYMKKQNS</sequence>